<evidence type="ECO:0000259" key="3">
    <source>
        <dbReference type="PROSITE" id="PS50894"/>
    </source>
</evidence>
<reference evidence="5" key="1">
    <citation type="journal article" date="2019" name="Int. J. Syst. Evol. Microbiol.">
        <title>The Global Catalogue of Microorganisms (GCM) 10K type strain sequencing project: providing services to taxonomists for standard genome sequencing and annotation.</title>
        <authorList>
            <consortium name="The Broad Institute Genomics Platform"/>
            <consortium name="The Broad Institute Genome Sequencing Center for Infectious Disease"/>
            <person name="Wu L."/>
            <person name="Ma J."/>
        </authorList>
    </citation>
    <scope>NUCLEOTIDE SEQUENCE [LARGE SCALE GENOMIC DNA]</scope>
    <source>
        <strain evidence="5">CGMCC 1.15439</strain>
    </source>
</reference>
<evidence type="ECO:0000256" key="2">
    <source>
        <dbReference type="PROSITE-ProRule" id="PRU00110"/>
    </source>
</evidence>
<dbReference type="Pfam" id="PF01627">
    <property type="entry name" value="Hpt"/>
    <property type="match status" value="1"/>
</dbReference>
<protein>
    <recommendedName>
        <fullName evidence="3">HPt domain-containing protein</fullName>
    </recommendedName>
</protein>
<comment type="caution">
    <text evidence="4">The sequence shown here is derived from an EMBL/GenBank/DDBJ whole genome shotgun (WGS) entry which is preliminary data.</text>
</comment>
<feature type="domain" description="HPt" evidence="3">
    <location>
        <begin position="10"/>
        <end position="101"/>
    </location>
</feature>
<keyword evidence="5" id="KW-1185">Reference proteome</keyword>
<sequence>MCPAKANPGSFACSAEVRKIFISSCEADLQAILLAWREQAKDDLLKRLHALKGALIVFGEGDTAALCEHFEEDLRKQTFSACEDALLRLDQAMRRLIDSYK</sequence>
<name>A0ABQ1FSR6_9GAMM</name>
<dbReference type="PROSITE" id="PS50894">
    <property type="entry name" value="HPT"/>
    <property type="match status" value="1"/>
</dbReference>
<dbReference type="RefSeq" id="WP_188793722.1">
    <property type="nucleotide sequence ID" value="NZ_BMJA01000001.1"/>
</dbReference>
<dbReference type="InterPro" id="IPR008207">
    <property type="entry name" value="Sig_transdc_His_kin_Hpt_dom"/>
</dbReference>
<gene>
    <name evidence="4" type="ORF">GCM10010981_16290</name>
</gene>
<evidence type="ECO:0000313" key="5">
    <source>
        <dbReference type="Proteomes" id="UP000620046"/>
    </source>
</evidence>
<proteinExistence type="predicted"/>
<dbReference type="Proteomes" id="UP000620046">
    <property type="component" value="Unassembled WGS sequence"/>
</dbReference>
<keyword evidence="1" id="KW-0902">Two-component regulatory system</keyword>
<evidence type="ECO:0000313" key="4">
    <source>
        <dbReference type="EMBL" id="GGA28258.1"/>
    </source>
</evidence>
<keyword evidence="2" id="KW-0597">Phosphoprotein</keyword>
<dbReference type="InterPro" id="IPR036641">
    <property type="entry name" value="HPT_dom_sf"/>
</dbReference>
<dbReference type="EMBL" id="BMJA01000001">
    <property type="protein sequence ID" value="GGA28258.1"/>
    <property type="molecule type" value="Genomic_DNA"/>
</dbReference>
<dbReference type="SUPFAM" id="SSF47226">
    <property type="entry name" value="Histidine-containing phosphotransfer domain, HPT domain"/>
    <property type="match status" value="1"/>
</dbReference>
<organism evidence="4 5">
    <name type="scientific">Dyella nitratireducens</name>
    <dbReference type="NCBI Taxonomy" id="1849580"/>
    <lineage>
        <taxon>Bacteria</taxon>
        <taxon>Pseudomonadati</taxon>
        <taxon>Pseudomonadota</taxon>
        <taxon>Gammaproteobacteria</taxon>
        <taxon>Lysobacterales</taxon>
        <taxon>Rhodanobacteraceae</taxon>
        <taxon>Dyella</taxon>
    </lineage>
</organism>
<accession>A0ABQ1FSR6</accession>
<feature type="modified residue" description="Phosphohistidine" evidence="2">
    <location>
        <position position="49"/>
    </location>
</feature>
<dbReference type="Gene3D" id="1.20.120.160">
    <property type="entry name" value="HPT domain"/>
    <property type="match status" value="1"/>
</dbReference>
<evidence type="ECO:0000256" key="1">
    <source>
        <dbReference type="ARBA" id="ARBA00023012"/>
    </source>
</evidence>